<dbReference type="Gene3D" id="1.10.220.10">
    <property type="entry name" value="Annexin"/>
    <property type="match status" value="4"/>
</dbReference>
<feature type="chain" id="PRO_5046497576" description="Annexin" evidence="5">
    <location>
        <begin position="18"/>
        <end position="331"/>
    </location>
</feature>
<dbReference type="EMBL" id="JAOYFB010000038">
    <property type="protein sequence ID" value="KAK4027225.1"/>
    <property type="molecule type" value="Genomic_DNA"/>
</dbReference>
<protein>
    <recommendedName>
        <fullName evidence="4">Annexin</fullName>
    </recommendedName>
</protein>
<proteinExistence type="inferred from homology"/>
<dbReference type="PANTHER" id="PTHR10502">
    <property type="entry name" value="ANNEXIN"/>
    <property type="match status" value="1"/>
</dbReference>
<dbReference type="Pfam" id="PF00191">
    <property type="entry name" value="Annexin"/>
    <property type="match status" value="3"/>
</dbReference>
<keyword evidence="7" id="KW-1185">Reference proteome</keyword>
<dbReference type="InterPro" id="IPR037104">
    <property type="entry name" value="Annexin_sf"/>
</dbReference>
<dbReference type="Proteomes" id="UP001234178">
    <property type="component" value="Unassembled WGS sequence"/>
</dbReference>
<evidence type="ECO:0000313" key="6">
    <source>
        <dbReference type="EMBL" id="KAK4027225.1"/>
    </source>
</evidence>
<evidence type="ECO:0000256" key="4">
    <source>
        <dbReference type="RuleBase" id="RU003540"/>
    </source>
</evidence>
<dbReference type="InterPro" id="IPR001464">
    <property type="entry name" value="Annexin"/>
</dbReference>
<keyword evidence="4" id="KW-0111">Calcium/phospholipid-binding</keyword>
<evidence type="ECO:0000256" key="1">
    <source>
        <dbReference type="ARBA" id="ARBA00007831"/>
    </source>
</evidence>
<keyword evidence="4" id="KW-0106">Calcium</keyword>
<keyword evidence="5" id="KW-0732">Signal</keyword>
<dbReference type="PROSITE" id="PS51897">
    <property type="entry name" value="ANNEXIN_2"/>
    <property type="match status" value="3"/>
</dbReference>
<dbReference type="PROSITE" id="PS00223">
    <property type="entry name" value="ANNEXIN_1"/>
    <property type="match status" value="1"/>
</dbReference>
<keyword evidence="3 4" id="KW-0041">Annexin</keyword>
<dbReference type="InterPro" id="IPR018252">
    <property type="entry name" value="Annexin_repeat_CS"/>
</dbReference>
<dbReference type="PANTHER" id="PTHR10502:SF102">
    <property type="entry name" value="ANNEXIN B11"/>
    <property type="match status" value="1"/>
</dbReference>
<name>A0ABR0AQ20_9CRUS</name>
<comment type="caution">
    <text evidence="6">The sequence shown here is derived from an EMBL/GenBank/DDBJ whole genome shotgun (WGS) entry which is preliminary data.</text>
</comment>
<feature type="signal peptide" evidence="5">
    <location>
        <begin position="1"/>
        <end position="17"/>
    </location>
</feature>
<accession>A0ABR0AQ20</accession>
<reference evidence="6 7" key="1">
    <citation type="journal article" date="2023" name="Nucleic Acids Res.">
        <title>The hologenome of Daphnia magna reveals possible DNA methylation and microbiome-mediated evolution of the host genome.</title>
        <authorList>
            <person name="Chaturvedi A."/>
            <person name="Li X."/>
            <person name="Dhandapani V."/>
            <person name="Marshall H."/>
            <person name="Kissane S."/>
            <person name="Cuenca-Cambronero M."/>
            <person name="Asole G."/>
            <person name="Calvet F."/>
            <person name="Ruiz-Romero M."/>
            <person name="Marangio P."/>
            <person name="Guigo R."/>
            <person name="Rago D."/>
            <person name="Mirbahai L."/>
            <person name="Eastwood N."/>
            <person name="Colbourne J.K."/>
            <person name="Zhou J."/>
            <person name="Mallon E."/>
            <person name="Orsini L."/>
        </authorList>
    </citation>
    <scope>NUCLEOTIDE SEQUENCE [LARGE SCALE GENOMIC DNA]</scope>
    <source>
        <strain evidence="6">LRV0_1</strain>
    </source>
</reference>
<evidence type="ECO:0000313" key="7">
    <source>
        <dbReference type="Proteomes" id="UP001234178"/>
    </source>
</evidence>
<evidence type="ECO:0000256" key="5">
    <source>
        <dbReference type="SAM" id="SignalP"/>
    </source>
</evidence>
<dbReference type="SUPFAM" id="SSF47874">
    <property type="entry name" value="Annexin"/>
    <property type="match status" value="1"/>
</dbReference>
<comment type="domain">
    <text evidence="4">A pair of annexin repeats may form one binding site for calcium and phospholipid.</text>
</comment>
<evidence type="ECO:0000256" key="2">
    <source>
        <dbReference type="ARBA" id="ARBA00022737"/>
    </source>
</evidence>
<gene>
    <name evidence="6" type="ORF">OUZ56_016237</name>
</gene>
<keyword evidence="2 4" id="KW-0677">Repeat</keyword>
<dbReference type="SMART" id="SM00335">
    <property type="entry name" value="ANX"/>
    <property type="match status" value="4"/>
</dbReference>
<comment type="similarity">
    <text evidence="1 4">Belongs to the annexin family.</text>
</comment>
<sequence length="331" mass="36969">MKTLFICLVLFSGIVLGQDLPTLFPANPFDPNNDAARLFDAIDGWGTDEDKIISVLCYRTASQRDVITTTYNNQHGNLANDLQSDLTGNFKTLTIMLTHGMIKFLSIELHETMARPGTDEKSLTEIIMSRSNQELSEIRTFFLDYYGHSLVSEIEGDTSGAYQQLLIQMAEGLRDESTFLNMTAVEKDVDDLYEGGPAIEGTNEDLYIDVFSLRNYVHVDEVAVLYEEKYGTSLTTVVTTEFEGRDMGNALVSILQYSRDKAKYFASRFHESIAGVGTEDRDLMRLTISRCETDLGNIKTAYQNIYSVSLSSDVSDDTSGSYRSALLALID</sequence>
<evidence type="ECO:0000256" key="3">
    <source>
        <dbReference type="ARBA" id="ARBA00023216"/>
    </source>
</evidence>
<dbReference type="InterPro" id="IPR018502">
    <property type="entry name" value="Annexin_repeat"/>
</dbReference>
<dbReference type="PRINTS" id="PR00196">
    <property type="entry name" value="ANNEXIN"/>
</dbReference>
<organism evidence="6 7">
    <name type="scientific">Daphnia magna</name>
    <dbReference type="NCBI Taxonomy" id="35525"/>
    <lineage>
        <taxon>Eukaryota</taxon>
        <taxon>Metazoa</taxon>
        <taxon>Ecdysozoa</taxon>
        <taxon>Arthropoda</taxon>
        <taxon>Crustacea</taxon>
        <taxon>Branchiopoda</taxon>
        <taxon>Diplostraca</taxon>
        <taxon>Cladocera</taxon>
        <taxon>Anomopoda</taxon>
        <taxon>Daphniidae</taxon>
        <taxon>Daphnia</taxon>
    </lineage>
</organism>